<dbReference type="AlphaFoldDB" id="A0AAV5USI3"/>
<feature type="chain" id="PRO_5043517914" evidence="1">
    <location>
        <begin position="17"/>
        <end position="185"/>
    </location>
</feature>
<comment type="caution">
    <text evidence="2">The sequence shown here is derived from an EMBL/GenBank/DDBJ whole genome shotgun (WGS) entry which is preliminary data.</text>
</comment>
<gene>
    <name evidence="2" type="ORF">PFISCL1PPCAC_1351</name>
</gene>
<evidence type="ECO:0000313" key="2">
    <source>
        <dbReference type="EMBL" id="GMT10054.1"/>
    </source>
</evidence>
<name>A0AAV5USI3_9BILA</name>
<evidence type="ECO:0000256" key="1">
    <source>
        <dbReference type="SAM" id="SignalP"/>
    </source>
</evidence>
<evidence type="ECO:0000313" key="3">
    <source>
        <dbReference type="Proteomes" id="UP001432322"/>
    </source>
</evidence>
<protein>
    <submittedName>
        <fullName evidence="2">Uncharacterized protein</fullName>
    </submittedName>
</protein>
<feature type="non-terminal residue" evidence="2">
    <location>
        <position position="185"/>
    </location>
</feature>
<organism evidence="2 3">
    <name type="scientific">Pristionchus fissidentatus</name>
    <dbReference type="NCBI Taxonomy" id="1538716"/>
    <lineage>
        <taxon>Eukaryota</taxon>
        <taxon>Metazoa</taxon>
        <taxon>Ecdysozoa</taxon>
        <taxon>Nematoda</taxon>
        <taxon>Chromadorea</taxon>
        <taxon>Rhabditida</taxon>
        <taxon>Rhabditina</taxon>
        <taxon>Diplogasteromorpha</taxon>
        <taxon>Diplogasteroidea</taxon>
        <taxon>Neodiplogasteridae</taxon>
        <taxon>Pristionchus</taxon>
    </lineage>
</organism>
<keyword evidence="1" id="KW-0732">Signal</keyword>
<accession>A0AAV5USI3</accession>
<feature type="signal peptide" evidence="1">
    <location>
        <begin position="1"/>
        <end position="16"/>
    </location>
</feature>
<keyword evidence="3" id="KW-1185">Reference proteome</keyword>
<dbReference type="Proteomes" id="UP001432322">
    <property type="component" value="Unassembled WGS sequence"/>
</dbReference>
<dbReference type="EMBL" id="BTSY01000001">
    <property type="protein sequence ID" value="GMT10054.1"/>
    <property type="molecule type" value="Genomic_DNA"/>
</dbReference>
<reference evidence="2" key="1">
    <citation type="submission" date="2023-10" db="EMBL/GenBank/DDBJ databases">
        <title>Genome assembly of Pristionchus species.</title>
        <authorList>
            <person name="Yoshida K."/>
            <person name="Sommer R.J."/>
        </authorList>
    </citation>
    <scope>NUCLEOTIDE SEQUENCE</scope>
    <source>
        <strain evidence="2">RS5133</strain>
    </source>
</reference>
<proteinExistence type="predicted"/>
<sequence length="185" mass="20582">MNSSLILLFLATSAAAHYYGHGYYGKGHHDGGHYGDGYYGDHGHADGYHKKYDQGKNGEYGNYHYGGYGSHQKGEEYGHGHEDTVIIMMDTTMRDTMEENITVTVITMMDTTIITTNLIMNTMNIIRRDSNCVDKNRLQSICRLNLIFYGLVKSRIHDGKALINDGPLLIRGRGLSPATGAESDI</sequence>